<evidence type="ECO:0000256" key="3">
    <source>
        <dbReference type="SAM" id="MobiDB-lite"/>
    </source>
</evidence>
<dbReference type="PANTHER" id="PTHR43046">
    <property type="entry name" value="GDP-MANNOSE MANNOSYL HYDROLASE"/>
    <property type="match status" value="1"/>
</dbReference>
<protein>
    <recommendedName>
        <fullName evidence="4">Nudix hydrolase domain-containing protein</fullName>
    </recommendedName>
</protein>
<sequence length="171" mass="18611">MSENWDVTDAEGTPTGKVFRRGAPGWPEGRFHVVAATCAYRLDGMVLLTQRAASKEFPLGWEFPGGSALARETSAAAARRELHEETGLRASPASLAWVGRFPETSALIDLYVTRVRSPATLVLDPAEVAAAEWVPLTEVEQRLRSGTMASPWVARLDALWVPLVRAIEGAR</sequence>
<reference evidence="6" key="1">
    <citation type="journal article" date="2019" name="Int. J. Syst. Evol. Microbiol.">
        <title>The Global Catalogue of Microorganisms (GCM) 10K type strain sequencing project: providing services to taxonomists for standard genome sequencing and annotation.</title>
        <authorList>
            <consortium name="The Broad Institute Genomics Platform"/>
            <consortium name="The Broad Institute Genome Sequencing Center for Infectious Disease"/>
            <person name="Wu L."/>
            <person name="Ma J."/>
        </authorList>
    </citation>
    <scope>NUCLEOTIDE SEQUENCE [LARGE SCALE GENOMIC DNA]</scope>
    <source>
        <strain evidence="6">JCM 17810</strain>
    </source>
</reference>
<dbReference type="PROSITE" id="PS51462">
    <property type="entry name" value="NUDIX"/>
    <property type="match status" value="1"/>
</dbReference>
<dbReference type="EMBL" id="BAABGN010000011">
    <property type="protein sequence ID" value="GAA4426120.1"/>
    <property type="molecule type" value="Genomic_DNA"/>
</dbReference>
<feature type="region of interest" description="Disordered" evidence="3">
    <location>
        <begin position="1"/>
        <end position="21"/>
    </location>
</feature>
<dbReference type="RefSeq" id="WP_425555761.1">
    <property type="nucleotide sequence ID" value="NZ_BAABGN010000011.1"/>
</dbReference>
<evidence type="ECO:0000313" key="5">
    <source>
        <dbReference type="EMBL" id="GAA4426120.1"/>
    </source>
</evidence>
<proteinExistence type="predicted"/>
<evidence type="ECO:0000259" key="4">
    <source>
        <dbReference type="PROSITE" id="PS51462"/>
    </source>
</evidence>
<dbReference type="Pfam" id="PF00293">
    <property type="entry name" value="NUDIX"/>
    <property type="match status" value="1"/>
</dbReference>
<keyword evidence="2" id="KW-0378">Hydrolase</keyword>
<dbReference type="Proteomes" id="UP001500622">
    <property type="component" value="Unassembled WGS sequence"/>
</dbReference>
<dbReference type="PANTHER" id="PTHR43046:SF14">
    <property type="entry name" value="MUTT_NUDIX FAMILY PROTEIN"/>
    <property type="match status" value="1"/>
</dbReference>
<dbReference type="SUPFAM" id="SSF55811">
    <property type="entry name" value="Nudix"/>
    <property type="match status" value="1"/>
</dbReference>
<feature type="domain" description="Nudix hydrolase" evidence="4">
    <location>
        <begin position="30"/>
        <end position="156"/>
    </location>
</feature>
<name>A0ABP8LB87_9MICO</name>
<dbReference type="Gene3D" id="3.90.79.10">
    <property type="entry name" value="Nucleoside Triphosphate Pyrophosphohydrolase"/>
    <property type="match status" value="1"/>
</dbReference>
<evidence type="ECO:0000256" key="2">
    <source>
        <dbReference type="ARBA" id="ARBA00022801"/>
    </source>
</evidence>
<dbReference type="InterPro" id="IPR020084">
    <property type="entry name" value="NUDIX_hydrolase_CS"/>
</dbReference>
<organism evidence="5 6">
    <name type="scientific">Georgenia halophila</name>
    <dbReference type="NCBI Taxonomy" id="620889"/>
    <lineage>
        <taxon>Bacteria</taxon>
        <taxon>Bacillati</taxon>
        <taxon>Actinomycetota</taxon>
        <taxon>Actinomycetes</taxon>
        <taxon>Micrococcales</taxon>
        <taxon>Bogoriellaceae</taxon>
        <taxon>Georgenia</taxon>
    </lineage>
</organism>
<evidence type="ECO:0000313" key="6">
    <source>
        <dbReference type="Proteomes" id="UP001500622"/>
    </source>
</evidence>
<keyword evidence="6" id="KW-1185">Reference proteome</keyword>
<dbReference type="InterPro" id="IPR000086">
    <property type="entry name" value="NUDIX_hydrolase_dom"/>
</dbReference>
<comment type="cofactor">
    <cofactor evidence="1">
        <name>Mg(2+)</name>
        <dbReference type="ChEBI" id="CHEBI:18420"/>
    </cofactor>
</comment>
<dbReference type="InterPro" id="IPR015797">
    <property type="entry name" value="NUDIX_hydrolase-like_dom_sf"/>
</dbReference>
<accession>A0ABP8LB87</accession>
<gene>
    <name evidence="5" type="ORF">GCM10023169_24580</name>
</gene>
<evidence type="ECO:0000256" key="1">
    <source>
        <dbReference type="ARBA" id="ARBA00001946"/>
    </source>
</evidence>
<dbReference type="PROSITE" id="PS00893">
    <property type="entry name" value="NUDIX_BOX"/>
    <property type="match status" value="1"/>
</dbReference>
<comment type="caution">
    <text evidence="5">The sequence shown here is derived from an EMBL/GenBank/DDBJ whole genome shotgun (WGS) entry which is preliminary data.</text>
</comment>